<name>A0A6I6FKM1_9ACTN</name>
<dbReference type="KEGG" id="sfic:EIZ62_29755"/>
<accession>A0A6I6FKM1</accession>
<dbReference type="OrthoDB" id="9952598at2"/>
<dbReference type="Proteomes" id="UP000422572">
    <property type="component" value="Chromosome"/>
</dbReference>
<dbReference type="RefSeq" id="WP_156695713.1">
    <property type="nucleotide sequence ID" value="NZ_CP034279.1"/>
</dbReference>
<proteinExistence type="predicted"/>
<reference evidence="1 2" key="1">
    <citation type="submission" date="2018-12" db="EMBL/GenBank/DDBJ databases">
        <title>Complete genome sequence of Streptomyces ficellus NRRL8067, the producer of ficellomycin, feldamycin and nojirimycin.</title>
        <authorList>
            <person name="Zhang H."/>
            <person name="Yue R."/>
            <person name="Liu Y."/>
            <person name="Li M."/>
            <person name="Mu H."/>
            <person name="Zhang J."/>
        </authorList>
    </citation>
    <scope>NUCLEOTIDE SEQUENCE [LARGE SCALE GENOMIC DNA]</scope>
    <source>
        <strain evidence="1 2">NRRL 8067</strain>
    </source>
</reference>
<keyword evidence="2" id="KW-1185">Reference proteome</keyword>
<protein>
    <submittedName>
        <fullName evidence="1">Uncharacterized protein</fullName>
    </submittedName>
</protein>
<dbReference type="AlphaFoldDB" id="A0A6I6FKM1"/>
<dbReference type="EMBL" id="CP034279">
    <property type="protein sequence ID" value="QGV81977.1"/>
    <property type="molecule type" value="Genomic_DNA"/>
</dbReference>
<evidence type="ECO:0000313" key="2">
    <source>
        <dbReference type="Proteomes" id="UP000422572"/>
    </source>
</evidence>
<sequence>MAHTRRCRGCGGTDTVVRRDTYREALRSQFTMSRKLRTDAGRVLGVLLFPPVRALKGLRVVCRACGWETQVWR</sequence>
<evidence type="ECO:0000313" key="1">
    <source>
        <dbReference type="EMBL" id="QGV81977.1"/>
    </source>
</evidence>
<organism evidence="1 2">
    <name type="scientific">Streptomyces ficellus</name>
    <dbReference type="NCBI Taxonomy" id="1977088"/>
    <lineage>
        <taxon>Bacteria</taxon>
        <taxon>Bacillati</taxon>
        <taxon>Actinomycetota</taxon>
        <taxon>Actinomycetes</taxon>
        <taxon>Kitasatosporales</taxon>
        <taxon>Streptomycetaceae</taxon>
        <taxon>Streptomyces</taxon>
    </lineage>
</organism>
<gene>
    <name evidence="1" type="ORF">EIZ62_29755</name>
</gene>